<dbReference type="EMBL" id="BMIW01000022">
    <property type="protein sequence ID" value="GGG06269.1"/>
    <property type="molecule type" value="Genomic_DNA"/>
</dbReference>
<accession>A0ABQ1W009</accession>
<proteinExistence type="predicted"/>
<name>A0ABQ1W009_9BACL</name>
<sequence>MEEHMKNKFEKYVTIRPITLEDYSVVVDWSRDKAFCSANGWEQNRSNEEIYRWWNLCVSGEIENFIRMGIECDGRLVGYADLANIQDNTAELGIAIGESALWGQGIGRASAMRMIEFASEELGLEIIDAEVNQDNIRSRRMLEKIGFKEVSRLGSEEYMGVQGPLIQYRFIQ</sequence>
<reference evidence="3" key="1">
    <citation type="journal article" date="2019" name="Int. J. Syst. Evol. Microbiol.">
        <title>The Global Catalogue of Microorganisms (GCM) 10K type strain sequencing project: providing services to taxonomists for standard genome sequencing and annotation.</title>
        <authorList>
            <consortium name="The Broad Institute Genomics Platform"/>
            <consortium name="The Broad Institute Genome Sequencing Center for Infectious Disease"/>
            <person name="Wu L."/>
            <person name="Ma J."/>
        </authorList>
    </citation>
    <scope>NUCLEOTIDE SEQUENCE [LARGE SCALE GENOMIC DNA]</scope>
    <source>
        <strain evidence="3">CGMCC 1.15420</strain>
    </source>
</reference>
<dbReference type="PROSITE" id="PS51186">
    <property type="entry name" value="GNAT"/>
    <property type="match status" value="1"/>
</dbReference>
<keyword evidence="3" id="KW-1185">Reference proteome</keyword>
<feature type="domain" description="N-acetyltransferase" evidence="1">
    <location>
        <begin position="13"/>
        <end position="164"/>
    </location>
</feature>
<comment type="caution">
    <text evidence="2">The sequence shown here is derived from an EMBL/GenBank/DDBJ whole genome shotgun (WGS) entry which is preliminary data.</text>
</comment>
<gene>
    <name evidence="2" type="ORF">GCM10010913_30150</name>
</gene>
<dbReference type="SUPFAM" id="SSF55729">
    <property type="entry name" value="Acyl-CoA N-acyltransferases (Nat)"/>
    <property type="match status" value="1"/>
</dbReference>
<dbReference type="Gene3D" id="3.40.630.30">
    <property type="match status" value="1"/>
</dbReference>
<dbReference type="PANTHER" id="PTHR43415">
    <property type="entry name" value="SPERMIDINE N(1)-ACETYLTRANSFERASE"/>
    <property type="match status" value="1"/>
</dbReference>
<evidence type="ECO:0000313" key="3">
    <source>
        <dbReference type="Proteomes" id="UP000608420"/>
    </source>
</evidence>
<dbReference type="Pfam" id="PF13302">
    <property type="entry name" value="Acetyltransf_3"/>
    <property type="match status" value="1"/>
</dbReference>
<dbReference type="RefSeq" id="WP_229717079.1">
    <property type="nucleotide sequence ID" value="NZ_BMIW01000022.1"/>
</dbReference>
<organism evidence="2 3">
    <name type="scientific">Paenibacillus aceti</name>
    <dbReference type="NCBI Taxonomy" id="1820010"/>
    <lineage>
        <taxon>Bacteria</taxon>
        <taxon>Bacillati</taxon>
        <taxon>Bacillota</taxon>
        <taxon>Bacilli</taxon>
        <taxon>Bacillales</taxon>
        <taxon>Paenibacillaceae</taxon>
        <taxon>Paenibacillus</taxon>
    </lineage>
</organism>
<evidence type="ECO:0000259" key="1">
    <source>
        <dbReference type="PROSITE" id="PS51186"/>
    </source>
</evidence>
<dbReference type="InterPro" id="IPR000182">
    <property type="entry name" value="GNAT_dom"/>
</dbReference>
<protein>
    <submittedName>
        <fullName evidence="2">Acetyltransferase ribosomal protein N-acetylase</fullName>
    </submittedName>
</protein>
<dbReference type="InterPro" id="IPR016181">
    <property type="entry name" value="Acyl_CoA_acyltransferase"/>
</dbReference>
<dbReference type="Proteomes" id="UP000608420">
    <property type="component" value="Unassembled WGS sequence"/>
</dbReference>
<dbReference type="PANTHER" id="PTHR43415:SF3">
    <property type="entry name" value="GNAT-FAMILY ACETYLTRANSFERASE"/>
    <property type="match status" value="1"/>
</dbReference>
<evidence type="ECO:0000313" key="2">
    <source>
        <dbReference type="EMBL" id="GGG06269.1"/>
    </source>
</evidence>